<keyword evidence="2 3" id="KW-0694">RNA-binding</keyword>
<feature type="domain" description="TRNA-binding" evidence="4">
    <location>
        <begin position="10"/>
        <end position="114"/>
    </location>
</feature>
<dbReference type="InterPro" id="IPR008231">
    <property type="entry name" value="CsaA"/>
</dbReference>
<dbReference type="NCBIfam" id="TIGR02222">
    <property type="entry name" value="chap_CsaA"/>
    <property type="match status" value="1"/>
</dbReference>
<dbReference type="NCBIfam" id="NF007494">
    <property type="entry name" value="PRK10089.1-3"/>
    <property type="match status" value="1"/>
</dbReference>
<proteinExistence type="predicted"/>
<dbReference type="Proteomes" id="UP000597444">
    <property type="component" value="Unassembled WGS sequence"/>
</dbReference>
<gene>
    <name evidence="5" type="primary">csaA</name>
    <name evidence="5" type="ORF">KSF_026160</name>
</gene>
<dbReference type="PANTHER" id="PTHR11586">
    <property type="entry name" value="TRNA-AMINOACYLATION COFACTOR ARC1 FAMILY MEMBER"/>
    <property type="match status" value="1"/>
</dbReference>
<evidence type="ECO:0000256" key="2">
    <source>
        <dbReference type="ARBA" id="ARBA00022884"/>
    </source>
</evidence>
<evidence type="ECO:0000313" key="5">
    <source>
        <dbReference type="EMBL" id="GHO92568.1"/>
    </source>
</evidence>
<keyword evidence="1 3" id="KW-0820">tRNA-binding</keyword>
<accession>A0A8J3IFC8</accession>
<protein>
    <submittedName>
        <fullName evidence="5">tRNA-binding protein</fullName>
    </submittedName>
</protein>
<keyword evidence="6" id="KW-1185">Reference proteome</keyword>
<dbReference type="GO" id="GO:0000049">
    <property type="term" value="F:tRNA binding"/>
    <property type="evidence" value="ECO:0007669"/>
    <property type="project" value="UniProtKB-UniRule"/>
</dbReference>
<dbReference type="NCBIfam" id="NF007495">
    <property type="entry name" value="PRK10089.1-4"/>
    <property type="match status" value="1"/>
</dbReference>
<evidence type="ECO:0000259" key="4">
    <source>
        <dbReference type="PROSITE" id="PS50886"/>
    </source>
</evidence>
<dbReference type="EMBL" id="BNJK01000001">
    <property type="protein sequence ID" value="GHO92568.1"/>
    <property type="molecule type" value="Genomic_DNA"/>
</dbReference>
<evidence type="ECO:0000256" key="1">
    <source>
        <dbReference type="ARBA" id="ARBA00022555"/>
    </source>
</evidence>
<dbReference type="InterPro" id="IPR002547">
    <property type="entry name" value="tRNA-bd_dom"/>
</dbReference>
<dbReference type="PANTHER" id="PTHR11586:SF37">
    <property type="entry name" value="TRNA-BINDING DOMAIN-CONTAINING PROTEIN"/>
    <property type="match status" value="1"/>
</dbReference>
<dbReference type="AlphaFoldDB" id="A0A8J3IFC8"/>
<dbReference type="SUPFAM" id="SSF50249">
    <property type="entry name" value="Nucleic acid-binding proteins"/>
    <property type="match status" value="1"/>
</dbReference>
<dbReference type="NCBIfam" id="NF007493">
    <property type="entry name" value="PRK10089.1-2"/>
    <property type="match status" value="1"/>
</dbReference>
<name>A0A8J3IFC8_9CHLR</name>
<evidence type="ECO:0000313" key="6">
    <source>
        <dbReference type="Proteomes" id="UP000597444"/>
    </source>
</evidence>
<organism evidence="5 6">
    <name type="scientific">Reticulibacter mediterranei</name>
    <dbReference type="NCBI Taxonomy" id="2778369"/>
    <lineage>
        <taxon>Bacteria</taxon>
        <taxon>Bacillati</taxon>
        <taxon>Chloroflexota</taxon>
        <taxon>Ktedonobacteria</taxon>
        <taxon>Ktedonobacterales</taxon>
        <taxon>Reticulibacteraceae</taxon>
        <taxon>Reticulibacter</taxon>
    </lineage>
</organism>
<dbReference type="InterPro" id="IPR051270">
    <property type="entry name" value="Tyrosine-tRNA_ligase_regulator"/>
</dbReference>
<dbReference type="Gene3D" id="2.40.50.140">
    <property type="entry name" value="Nucleic acid-binding proteins"/>
    <property type="match status" value="1"/>
</dbReference>
<dbReference type="PROSITE" id="PS50886">
    <property type="entry name" value="TRBD"/>
    <property type="match status" value="1"/>
</dbReference>
<reference evidence="5" key="1">
    <citation type="submission" date="2020-10" db="EMBL/GenBank/DDBJ databases">
        <title>Taxonomic study of unclassified bacteria belonging to the class Ktedonobacteria.</title>
        <authorList>
            <person name="Yabe S."/>
            <person name="Wang C.M."/>
            <person name="Zheng Y."/>
            <person name="Sakai Y."/>
            <person name="Cavaletti L."/>
            <person name="Monciardini P."/>
            <person name="Donadio S."/>
        </authorList>
    </citation>
    <scope>NUCLEOTIDE SEQUENCE</scope>
    <source>
        <strain evidence="5">ID150040</strain>
    </source>
</reference>
<dbReference type="InterPro" id="IPR012340">
    <property type="entry name" value="NA-bd_OB-fold"/>
</dbReference>
<comment type="caution">
    <text evidence="5">The sequence shown here is derived from an EMBL/GenBank/DDBJ whole genome shotgun (WGS) entry which is preliminary data.</text>
</comment>
<dbReference type="Pfam" id="PF01588">
    <property type="entry name" value="tRNA_bind"/>
    <property type="match status" value="1"/>
</dbReference>
<evidence type="ECO:0000256" key="3">
    <source>
        <dbReference type="PROSITE-ProRule" id="PRU00209"/>
    </source>
</evidence>
<dbReference type="FunFam" id="2.40.50.140:FF:000165">
    <property type="entry name" value="Chaperone CsaA"/>
    <property type="match status" value="1"/>
</dbReference>
<dbReference type="CDD" id="cd02798">
    <property type="entry name" value="tRNA_bind_CsaA"/>
    <property type="match status" value="1"/>
</dbReference>
<sequence>MSARMITYNDFVKVDIRVGKILQAEDFPQARKPAYKLTIDFGSEIGVKKSSAQITKHYTKEELVGKLILAVVNFPPKQIGPFRSEVLVLGVPDEEENVVLLTPDKAVPIGGRMY</sequence>